<evidence type="ECO:0000313" key="2">
    <source>
        <dbReference type="Proteomes" id="UP000321863"/>
    </source>
</evidence>
<dbReference type="EMBL" id="BJYJ01000049">
    <property type="protein sequence ID" value="GEN78121.1"/>
    <property type="molecule type" value="Genomic_DNA"/>
</dbReference>
<evidence type="ECO:0008006" key="3">
    <source>
        <dbReference type="Google" id="ProtNLM"/>
    </source>
</evidence>
<keyword evidence="2" id="KW-1185">Reference proteome</keyword>
<dbReference type="RefSeq" id="WP_146944538.1">
    <property type="nucleotide sequence ID" value="NZ_BJYJ01000049.1"/>
</dbReference>
<name>A0A511YSE5_9FLAO</name>
<dbReference type="OrthoDB" id="1267051at2"/>
<dbReference type="AlphaFoldDB" id="A0A511YSE5"/>
<gene>
    <name evidence="1" type="ORF">CHA01nite_38610</name>
</gene>
<accession>A0A511YSE5</accession>
<comment type="caution">
    <text evidence="1">The sequence shown here is derived from an EMBL/GenBank/DDBJ whole genome shotgun (WGS) entry which is preliminary data.</text>
</comment>
<proteinExistence type="predicted"/>
<evidence type="ECO:0000313" key="1">
    <source>
        <dbReference type="EMBL" id="GEN78121.1"/>
    </source>
</evidence>
<protein>
    <recommendedName>
        <fullName evidence="3">LysM domain-containing protein</fullName>
    </recommendedName>
</protein>
<dbReference type="Proteomes" id="UP000321863">
    <property type="component" value="Unassembled WGS sequence"/>
</dbReference>
<reference evidence="1 2" key="1">
    <citation type="submission" date="2019-07" db="EMBL/GenBank/DDBJ databases">
        <title>Whole genome shotgun sequence of Chryseobacterium hagamense NBRC 105253.</title>
        <authorList>
            <person name="Hosoyama A."/>
            <person name="Uohara A."/>
            <person name="Ohji S."/>
            <person name="Ichikawa N."/>
        </authorList>
    </citation>
    <scope>NUCLEOTIDE SEQUENCE [LARGE SCALE GENOMIC DNA]</scope>
    <source>
        <strain evidence="1 2">NBRC 105253</strain>
    </source>
</reference>
<organism evidence="1 2">
    <name type="scientific">Chryseobacterium hagamense</name>
    <dbReference type="NCBI Taxonomy" id="395935"/>
    <lineage>
        <taxon>Bacteria</taxon>
        <taxon>Pseudomonadati</taxon>
        <taxon>Bacteroidota</taxon>
        <taxon>Flavobacteriia</taxon>
        <taxon>Flavobacteriales</taxon>
        <taxon>Weeksellaceae</taxon>
        <taxon>Chryseobacterium group</taxon>
        <taxon>Chryseobacterium</taxon>
    </lineage>
</organism>
<sequence>MTIHFILSGETLESIAEEIHLENPEYLKEFHNTRCAREDIIDKALVPGKKLMIPDPGKIREYNSRNDAPFKHPRLNPQIPFHPENFSRIFSVVNKDTEDNGLEEKSNTLTYTVSLKWLRKEEDHHLFQIFKNNFSEGNGSMMADLASESIRSLNPVEVRTDFKGNVLQVSLPEETLKNFGKIKERLTDLFPDEYAKIYLDEFETVVLARHLFNLRMKEDVFIKTYFAALRNRFENGKSFLRQSVGEENIPLDIQQQVESPDYDQEIVLIQNSDPAETDQSFTGKYRLDAEAGMVKEIEIDYTISLSGVKNSSFLTMRELS</sequence>